<keyword evidence="7" id="KW-1185">Reference proteome</keyword>
<dbReference type="Gene3D" id="2.40.50.1020">
    <property type="entry name" value="LytTr DNA-binding domain"/>
    <property type="match status" value="1"/>
</dbReference>
<keyword evidence="6" id="KW-0238">DNA-binding</keyword>
<name>A0ABV1E6P1_9FIRM</name>
<dbReference type="PROSITE" id="PS50110">
    <property type="entry name" value="RESPONSE_REGULATORY"/>
    <property type="match status" value="1"/>
</dbReference>
<dbReference type="RefSeq" id="WP_349231331.1">
    <property type="nucleotide sequence ID" value="NZ_JBBMFK010000007.1"/>
</dbReference>
<feature type="modified residue" description="4-aspartylphosphate" evidence="3">
    <location>
        <position position="62"/>
    </location>
</feature>
<protein>
    <recommendedName>
        <fullName evidence="1">Stage 0 sporulation protein A homolog</fullName>
    </recommendedName>
</protein>
<keyword evidence="3" id="KW-0597">Phosphoprotein</keyword>
<gene>
    <name evidence="6" type="ORF">WMO64_05800</name>
</gene>
<comment type="caution">
    <text evidence="6">The sequence shown here is derived from an EMBL/GenBank/DDBJ whole genome shotgun (WGS) entry which is preliminary data.</text>
</comment>
<comment type="function">
    <text evidence="2">May play the central regulatory role in sporulation. It may be an element of the effector pathway responsible for the activation of sporulation genes in response to nutritional stress. Spo0A may act in concert with spo0H (a sigma factor) to control the expression of some genes that are critical to the sporulation process.</text>
</comment>
<evidence type="ECO:0000259" key="5">
    <source>
        <dbReference type="PROSITE" id="PS50930"/>
    </source>
</evidence>
<dbReference type="SUPFAM" id="SSF52172">
    <property type="entry name" value="CheY-like"/>
    <property type="match status" value="1"/>
</dbReference>
<feature type="domain" description="Response regulatory" evidence="4">
    <location>
        <begin position="8"/>
        <end position="125"/>
    </location>
</feature>
<dbReference type="EMBL" id="JBBMFK010000007">
    <property type="protein sequence ID" value="MEQ2442977.1"/>
    <property type="molecule type" value="Genomic_DNA"/>
</dbReference>
<evidence type="ECO:0000256" key="1">
    <source>
        <dbReference type="ARBA" id="ARBA00018672"/>
    </source>
</evidence>
<dbReference type="InterPro" id="IPR046947">
    <property type="entry name" value="LytR-like"/>
</dbReference>
<evidence type="ECO:0000259" key="4">
    <source>
        <dbReference type="PROSITE" id="PS50110"/>
    </source>
</evidence>
<dbReference type="Gene3D" id="3.40.50.2300">
    <property type="match status" value="1"/>
</dbReference>
<accession>A0ABV1E6P1</accession>
<dbReference type="PANTHER" id="PTHR37299">
    <property type="entry name" value="TRANSCRIPTIONAL REGULATOR-RELATED"/>
    <property type="match status" value="1"/>
</dbReference>
<evidence type="ECO:0000313" key="7">
    <source>
        <dbReference type="Proteomes" id="UP001464378"/>
    </source>
</evidence>
<dbReference type="InterPro" id="IPR001789">
    <property type="entry name" value="Sig_transdc_resp-reg_receiver"/>
</dbReference>
<dbReference type="SMART" id="SM00850">
    <property type="entry name" value="LytTR"/>
    <property type="match status" value="1"/>
</dbReference>
<reference evidence="6 7" key="1">
    <citation type="submission" date="2024-03" db="EMBL/GenBank/DDBJ databases">
        <title>Human intestinal bacterial collection.</title>
        <authorList>
            <person name="Pauvert C."/>
            <person name="Hitch T.C.A."/>
            <person name="Clavel T."/>
        </authorList>
    </citation>
    <scope>NUCLEOTIDE SEQUENCE [LARGE SCALE GENOMIC DNA]</scope>
    <source>
        <strain evidence="6 7">CLA-AP-H29</strain>
    </source>
</reference>
<dbReference type="Proteomes" id="UP001464378">
    <property type="component" value="Unassembled WGS sequence"/>
</dbReference>
<dbReference type="CDD" id="cd00156">
    <property type="entry name" value="REC"/>
    <property type="match status" value="1"/>
</dbReference>
<evidence type="ECO:0000256" key="3">
    <source>
        <dbReference type="PROSITE-ProRule" id="PRU00169"/>
    </source>
</evidence>
<sequence>MERKMMRSVAVVEDSPAEAEALRRHFARYTEERGVPFKVTYFTSGEEFLSKYRPIYDLVLMDIGLPKMTGMEAAARLRELDKSVTLIFVTNMAQFAVKGYEVDAFDFVVKPVSYSNFALKLQRALNKLNSRRDTEVVISLSDQILRLSASRIKYIEISGHNMVYHTTDGPIHAYGNLKDAEATLNSPMFVRCNNCYLVNLNYVQAIRGYTAVVDGDELQISRPRRKAFVQALNDYLGGGI</sequence>
<dbReference type="PROSITE" id="PS50930">
    <property type="entry name" value="HTH_LYTTR"/>
    <property type="match status" value="1"/>
</dbReference>
<dbReference type="GO" id="GO:0003677">
    <property type="term" value="F:DNA binding"/>
    <property type="evidence" value="ECO:0007669"/>
    <property type="project" value="UniProtKB-KW"/>
</dbReference>
<evidence type="ECO:0000256" key="2">
    <source>
        <dbReference type="ARBA" id="ARBA00024867"/>
    </source>
</evidence>
<organism evidence="6 7">
    <name type="scientific">Pseudoflavonifractor intestinihominis</name>
    <dbReference type="NCBI Taxonomy" id="3133171"/>
    <lineage>
        <taxon>Bacteria</taxon>
        <taxon>Bacillati</taxon>
        <taxon>Bacillota</taxon>
        <taxon>Clostridia</taxon>
        <taxon>Eubacteriales</taxon>
        <taxon>Oscillospiraceae</taxon>
        <taxon>Pseudoflavonifractor</taxon>
    </lineage>
</organism>
<dbReference type="InterPro" id="IPR007492">
    <property type="entry name" value="LytTR_DNA-bd_dom"/>
</dbReference>
<dbReference type="PANTHER" id="PTHR37299:SF1">
    <property type="entry name" value="STAGE 0 SPORULATION PROTEIN A HOMOLOG"/>
    <property type="match status" value="1"/>
</dbReference>
<dbReference type="SMART" id="SM00448">
    <property type="entry name" value="REC"/>
    <property type="match status" value="1"/>
</dbReference>
<dbReference type="Pfam" id="PF00072">
    <property type="entry name" value="Response_reg"/>
    <property type="match status" value="1"/>
</dbReference>
<dbReference type="Pfam" id="PF04397">
    <property type="entry name" value="LytTR"/>
    <property type="match status" value="1"/>
</dbReference>
<proteinExistence type="predicted"/>
<dbReference type="InterPro" id="IPR011006">
    <property type="entry name" value="CheY-like_superfamily"/>
</dbReference>
<evidence type="ECO:0000313" key="6">
    <source>
        <dbReference type="EMBL" id="MEQ2442977.1"/>
    </source>
</evidence>
<feature type="domain" description="HTH LytTR-type" evidence="5">
    <location>
        <begin position="140"/>
        <end position="234"/>
    </location>
</feature>